<keyword evidence="3" id="KW-1185">Reference proteome</keyword>
<sequence>VEELPKGHRDAFGIGPALGIRHIWVESLCIKQNDETDCLEQSPSMASIYSNERCSIAATMGIRWDPGFFSERD</sequence>
<dbReference type="PANTHER" id="PTHR33112">
    <property type="entry name" value="DOMAIN PROTEIN, PUTATIVE-RELATED"/>
    <property type="match status" value="1"/>
</dbReference>
<feature type="non-terminal residue" evidence="2">
    <location>
        <position position="73"/>
    </location>
</feature>
<evidence type="ECO:0000313" key="2">
    <source>
        <dbReference type="EMBL" id="KAK4121768.1"/>
    </source>
</evidence>
<dbReference type="Pfam" id="PF06985">
    <property type="entry name" value="HET"/>
    <property type="match status" value="1"/>
</dbReference>
<accession>A0AAN6TVZ6</accession>
<protein>
    <recommendedName>
        <fullName evidence="1">Heterokaryon incompatibility domain-containing protein</fullName>
    </recommendedName>
</protein>
<evidence type="ECO:0000259" key="1">
    <source>
        <dbReference type="Pfam" id="PF06985"/>
    </source>
</evidence>
<dbReference type="EMBL" id="MU853232">
    <property type="protein sequence ID" value="KAK4121768.1"/>
    <property type="molecule type" value="Genomic_DNA"/>
</dbReference>
<comment type="caution">
    <text evidence="2">The sequence shown here is derived from an EMBL/GenBank/DDBJ whole genome shotgun (WGS) entry which is preliminary data.</text>
</comment>
<organism evidence="2 3">
    <name type="scientific">Parathielavia appendiculata</name>
    <dbReference type="NCBI Taxonomy" id="2587402"/>
    <lineage>
        <taxon>Eukaryota</taxon>
        <taxon>Fungi</taxon>
        <taxon>Dikarya</taxon>
        <taxon>Ascomycota</taxon>
        <taxon>Pezizomycotina</taxon>
        <taxon>Sordariomycetes</taxon>
        <taxon>Sordariomycetidae</taxon>
        <taxon>Sordariales</taxon>
        <taxon>Chaetomiaceae</taxon>
        <taxon>Parathielavia</taxon>
    </lineage>
</organism>
<evidence type="ECO:0000313" key="3">
    <source>
        <dbReference type="Proteomes" id="UP001302602"/>
    </source>
</evidence>
<dbReference type="InterPro" id="IPR010730">
    <property type="entry name" value="HET"/>
</dbReference>
<feature type="domain" description="Heterokaryon incompatibility" evidence="1">
    <location>
        <begin position="3"/>
        <end position="62"/>
    </location>
</feature>
<gene>
    <name evidence="2" type="ORF">N657DRAFT_532337</name>
</gene>
<feature type="non-terminal residue" evidence="2">
    <location>
        <position position="1"/>
    </location>
</feature>
<reference evidence="2" key="1">
    <citation type="journal article" date="2023" name="Mol. Phylogenet. Evol.">
        <title>Genome-scale phylogeny and comparative genomics of the fungal order Sordariales.</title>
        <authorList>
            <person name="Hensen N."/>
            <person name="Bonometti L."/>
            <person name="Westerberg I."/>
            <person name="Brannstrom I.O."/>
            <person name="Guillou S."/>
            <person name="Cros-Aarteil S."/>
            <person name="Calhoun S."/>
            <person name="Haridas S."/>
            <person name="Kuo A."/>
            <person name="Mondo S."/>
            <person name="Pangilinan J."/>
            <person name="Riley R."/>
            <person name="LaButti K."/>
            <person name="Andreopoulos B."/>
            <person name="Lipzen A."/>
            <person name="Chen C."/>
            <person name="Yan M."/>
            <person name="Daum C."/>
            <person name="Ng V."/>
            <person name="Clum A."/>
            <person name="Steindorff A."/>
            <person name="Ohm R.A."/>
            <person name="Martin F."/>
            <person name="Silar P."/>
            <person name="Natvig D.O."/>
            <person name="Lalanne C."/>
            <person name="Gautier V."/>
            <person name="Ament-Velasquez S.L."/>
            <person name="Kruys A."/>
            <person name="Hutchinson M.I."/>
            <person name="Powell A.J."/>
            <person name="Barry K."/>
            <person name="Miller A.N."/>
            <person name="Grigoriev I.V."/>
            <person name="Debuchy R."/>
            <person name="Gladieux P."/>
            <person name="Hiltunen Thoren M."/>
            <person name="Johannesson H."/>
        </authorList>
    </citation>
    <scope>NUCLEOTIDE SEQUENCE</scope>
    <source>
        <strain evidence="2">CBS 731.68</strain>
    </source>
</reference>
<reference evidence="2" key="2">
    <citation type="submission" date="2023-05" db="EMBL/GenBank/DDBJ databases">
        <authorList>
            <consortium name="Lawrence Berkeley National Laboratory"/>
            <person name="Steindorff A."/>
            <person name="Hensen N."/>
            <person name="Bonometti L."/>
            <person name="Westerberg I."/>
            <person name="Brannstrom I.O."/>
            <person name="Guillou S."/>
            <person name="Cros-Aarteil S."/>
            <person name="Calhoun S."/>
            <person name="Haridas S."/>
            <person name="Kuo A."/>
            <person name="Mondo S."/>
            <person name="Pangilinan J."/>
            <person name="Riley R."/>
            <person name="Labutti K."/>
            <person name="Andreopoulos B."/>
            <person name="Lipzen A."/>
            <person name="Chen C."/>
            <person name="Yanf M."/>
            <person name="Daum C."/>
            <person name="Ng V."/>
            <person name="Clum A."/>
            <person name="Ohm R."/>
            <person name="Martin F."/>
            <person name="Silar P."/>
            <person name="Natvig D."/>
            <person name="Lalanne C."/>
            <person name="Gautier V."/>
            <person name="Ament-Velasquez S.L."/>
            <person name="Kruys A."/>
            <person name="Hutchinson M.I."/>
            <person name="Powell A.J."/>
            <person name="Barry K."/>
            <person name="Miller A.N."/>
            <person name="Grigoriev I.V."/>
            <person name="Debuchy R."/>
            <person name="Gladieux P."/>
            <person name="Thoren M.H."/>
            <person name="Johannesson H."/>
        </authorList>
    </citation>
    <scope>NUCLEOTIDE SEQUENCE</scope>
    <source>
        <strain evidence="2">CBS 731.68</strain>
    </source>
</reference>
<dbReference type="PANTHER" id="PTHR33112:SF16">
    <property type="entry name" value="HETEROKARYON INCOMPATIBILITY DOMAIN-CONTAINING PROTEIN"/>
    <property type="match status" value="1"/>
</dbReference>
<name>A0AAN6TVZ6_9PEZI</name>
<dbReference type="AlphaFoldDB" id="A0AAN6TVZ6"/>
<dbReference type="RefSeq" id="XP_062645539.1">
    <property type="nucleotide sequence ID" value="XM_062787737.1"/>
</dbReference>
<proteinExistence type="predicted"/>
<dbReference type="Proteomes" id="UP001302602">
    <property type="component" value="Unassembled WGS sequence"/>
</dbReference>
<dbReference type="GeneID" id="87824507"/>